<evidence type="ECO:0000313" key="3">
    <source>
        <dbReference type="Proteomes" id="UP000264071"/>
    </source>
</evidence>
<dbReference type="Proteomes" id="UP000264071">
    <property type="component" value="Unassembled WGS sequence"/>
</dbReference>
<gene>
    <name evidence="2" type="ORF">DGD08_03475</name>
</gene>
<accession>A0A3D4V591</accession>
<reference evidence="2 3" key="1">
    <citation type="journal article" date="2018" name="Nat. Biotechnol.">
        <title>A standardized bacterial taxonomy based on genome phylogeny substantially revises the tree of life.</title>
        <authorList>
            <person name="Parks D.H."/>
            <person name="Chuvochina M."/>
            <person name="Waite D.W."/>
            <person name="Rinke C."/>
            <person name="Skarshewski A."/>
            <person name="Chaumeil P.A."/>
            <person name="Hugenholtz P."/>
        </authorList>
    </citation>
    <scope>NUCLEOTIDE SEQUENCE [LARGE SCALE GENOMIC DNA]</scope>
    <source>
        <strain evidence="2">UBA8844</strain>
    </source>
</reference>
<feature type="signal peptide" evidence="1">
    <location>
        <begin position="1"/>
        <end position="21"/>
    </location>
</feature>
<dbReference type="AlphaFoldDB" id="A0A3D4V591"/>
<organism evidence="2 3">
    <name type="scientific">Gemmatimonas aurantiaca</name>
    <dbReference type="NCBI Taxonomy" id="173480"/>
    <lineage>
        <taxon>Bacteria</taxon>
        <taxon>Pseudomonadati</taxon>
        <taxon>Gemmatimonadota</taxon>
        <taxon>Gemmatimonadia</taxon>
        <taxon>Gemmatimonadales</taxon>
        <taxon>Gemmatimonadaceae</taxon>
        <taxon>Gemmatimonas</taxon>
    </lineage>
</organism>
<feature type="chain" id="PRO_5017622356" description="Lectin" evidence="1">
    <location>
        <begin position="22"/>
        <end position="220"/>
    </location>
</feature>
<evidence type="ECO:0000313" key="2">
    <source>
        <dbReference type="EMBL" id="HCT56255.1"/>
    </source>
</evidence>
<proteinExistence type="predicted"/>
<comment type="caution">
    <text evidence="2">The sequence shown here is derived from an EMBL/GenBank/DDBJ whole genome shotgun (WGS) entry which is preliminary data.</text>
</comment>
<dbReference type="Gene3D" id="3.10.100.10">
    <property type="entry name" value="Mannose-Binding Protein A, subunit A"/>
    <property type="match status" value="1"/>
</dbReference>
<sequence>MVPLHLPIAVVSMMLSTGTPATPATPAPQADMSFFITSVGLGDGANLGGVEGADKHCATLAEAAGVRGKTWHAYLSQQAVGGKQAINARDRIGKGPWKNAKGVVVATSVDDLHSDNNKLSKDNSITEKGALVNGRGDTPNTHDILTGSTLDGRVSGDAGDSTCNNWTSNAATGAALVGHHDRQGGGANPTSWNNAHASRGCGQDNLKATGGNALFYCFAV</sequence>
<protein>
    <recommendedName>
        <fullName evidence="4">Lectin</fullName>
    </recommendedName>
</protein>
<dbReference type="EMBL" id="DPIY01000004">
    <property type="protein sequence ID" value="HCT56255.1"/>
    <property type="molecule type" value="Genomic_DNA"/>
</dbReference>
<name>A0A3D4V591_9BACT</name>
<evidence type="ECO:0008006" key="4">
    <source>
        <dbReference type="Google" id="ProtNLM"/>
    </source>
</evidence>
<keyword evidence="1" id="KW-0732">Signal</keyword>
<dbReference type="InterPro" id="IPR016187">
    <property type="entry name" value="CTDL_fold"/>
</dbReference>
<dbReference type="SUPFAM" id="SSF56436">
    <property type="entry name" value="C-type lectin-like"/>
    <property type="match status" value="1"/>
</dbReference>
<dbReference type="InterPro" id="IPR016186">
    <property type="entry name" value="C-type_lectin-like/link_sf"/>
</dbReference>
<evidence type="ECO:0000256" key="1">
    <source>
        <dbReference type="SAM" id="SignalP"/>
    </source>
</evidence>